<dbReference type="AlphaFoldDB" id="A0A151J9S0"/>
<dbReference type="Gene3D" id="2.20.25.240">
    <property type="match status" value="1"/>
</dbReference>
<gene>
    <name evidence="6" type="ORF">ALC57_05190</name>
    <name evidence="5" type="ORF">ALC57_05834</name>
</gene>
<proteinExistence type="predicted"/>
<evidence type="ECO:0000313" key="5">
    <source>
        <dbReference type="EMBL" id="KYN21784.1"/>
    </source>
</evidence>
<protein>
    <recommendedName>
        <fullName evidence="4">FLYWCH-type domain-containing protein</fullName>
    </recommendedName>
</protein>
<keyword evidence="1" id="KW-0479">Metal-binding</keyword>
<evidence type="ECO:0000313" key="7">
    <source>
        <dbReference type="Proteomes" id="UP000078492"/>
    </source>
</evidence>
<evidence type="ECO:0000313" key="6">
    <source>
        <dbReference type="EMBL" id="KYN22416.1"/>
    </source>
</evidence>
<evidence type="ECO:0000256" key="3">
    <source>
        <dbReference type="ARBA" id="ARBA00022833"/>
    </source>
</evidence>
<dbReference type="Proteomes" id="UP000078492">
    <property type="component" value="Unassembled WGS sequence"/>
</dbReference>
<name>A0A151J9S0_9HYME</name>
<evidence type="ECO:0000259" key="4">
    <source>
        <dbReference type="Pfam" id="PF04500"/>
    </source>
</evidence>
<dbReference type="EMBL" id="KQ979155">
    <property type="protein sequence ID" value="KYN22416.1"/>
    <property type="molecule type" value="Genomic_DNA"/>
</dbReference>
<feature type="domain" description="FLYWCH-type" evidence="4">
    <location>
        <begin position="5"/>
        <end position="64"/>
    </location>
</feature>
<evidence type="ECO:0000256" key="2">
    <source>
        <dbReference type="ARBA" id="ARBA00022771"/>
    </source>
</evidence>
<dbReference type="InterPro" id="IPR007588">
    <property type="entry name" value="Znf_FLYWCH"/>
</dbReference>
<dbReference type="STRING" id="471704.A0A151J9S0"/>
<dbReference type="EMBL" id="KQ979375">
    <property type="protein sequence ID" value="KYN21784.1"/>
    <property type="molecule type" value="Genomic_DNA"/>
</dbReference>
<keyword evidence="7" id="KW-1185">Reference proteome</keyword>
<dbReference type="Pfam" id="PF04500">
    <property type="entry name" value="FLYWCH"/>
    <property type="match status" value="1"/>
</dbReference>
<keyword evidence="3" id="KW-0862">Zinc</keyword>
<keyword evidence="2" id="KW-0863">Zinc-finger</keyword>
<accession>A0A151J9S0</accession>
<organism evidence="5 7">
    <name type="scientific">Trachymyrmex cornetzi</name>
    <dbReference type="NCBI Taxonomy" id="471704"/>
    <lineage>
        <taxon>Eukaryota</taxon>
        <taxon>Metazoa</taxon>
        <taxon>Ecdysozoa</taxon>
        <taxon>Arthropoda</taxon>
        <taxon>Hexapoda</taxon>
        <taxon>Insecta</taxon>
        <taxon>Pterygota</taxon>
        <taxon>Neoptera</taxon>
        <taxon>Endopterygota</taxon>
        <taxon>Hymenoptera</taxon>
        <taxon>Apocrita</taxon>
        <taxon>Aculeata</taxon>
        <taxon>Formicoidea</taxon>
        <taxon>Formicidae</taxon>
        <taxon>Myrmicinae</taxon>
        <taxon>Trachymyrmex</taxon>
    </lineage>
</organism>
<evidence type="ECO:0000256" key="1">
    <source>
        <dbReference type="ARBA" id="ARBA00022723"/>
    </source>
</evidence>
<sequence>MPLNFVKSTKNKNLLVYSGYIFVKDYKKKEKIYWKCVKYSTDKCRGRVHTYLEEVVYHKDEHNHVPPY</sequence>
<reference evidence="5 7" key="1">
    <citation type="submission" date="2015-09" db="EMBL/GenBank/DDBJ databases">
        <title>Trachymyrmex cornetzi WGS genome.</title>
        <authorList>
            <person name="Nygaard S."/>
            <person name="Hu H."/>
            <person name="Boomsma J."/>
            <person name="Zhang G."/>
        </authorList>
    </citation>
    <scope>NUCLEOTIDE SEQUENCE [LARGE SCALE GENOMIC DNA]</scope>
    <source>
        <strain evidence="5">Tcor2-1</strain>
        <tissue evidence="5">Whole body</tissue>
    </source>
</reference>
<dbReference type="GO" id="GO:0008270">
    <property type="term" value="F:zinc ion binding"/>
    <property type="evidence" value="ECO:0007669"/>
    <property type="project" value="UniProtKB-KW"/>
</dbReference>